<accession>Q1WEV9</accession>
<sequence length="129" mass="14604">MDIFGNDFDIHINVNGTEYTGEVTIDVEGRFDTGLEPQNYIEPFGHFYGDILRNGDDSEANCVVNYLFEQHIICPEFPVLHSFTGQAELHIAESDITFSDENITVLLHSLQKPVKNEISADNEVIQDQQ</sequence>
<name>Q1WEV9_9RICK</name>
<dbReference type="AlphaFoldDB" id="Q1WEV9"/>
<organism evidence="1">
    <name type="scientific">Ehrlichia muris</name>
    <dbReference type="NCBI Taxonomy" id="35795"/>
    <lineage>
        <taxon>Bacteria</taxon>
        <taxon>Pseudomonadati</taxon>
        <taxon>Pseudomonadota</taxon>
        <taxon>Alphaproteobacteria</taxon>
        <taxon>Rickettsiales</taxon>
        <taxon>Anaplasmataceae</taxon>
        <taxon>Ehrlichia</taxon>
    </lineage>
</organism>
<evidence type="ECO:0000313" key="1">
    <source>
        <dbReference type="EMBL" id="ABD93662.1"/>
    </source>
</evidence>
<reference evidence="1" key="1">
    <citation type="journal article" date="2005" name="Ann. N. Y. Acad. Sci.">
        <title>Analysis of ehrlichial p28 gene expression in a murine model of persistent infection.</title>
        <authorList>
            <person name="Crocquet-Valdes P.A."/>
            <person name="McBride J.W."/>
            <person name="Feng H.M."/>
            <person name="Ismail N."/>
            <person name="Small M.A."/>
            <person name="Yu X.J."/>
            <person name="Walker D.H."/>
        </authorList>
    </citation>
    <scope>NUCLEOTIDE SEQUENCE</scope>
    <source>
        <strain evidence="1">AS145</strain>
    </source>
</reference>
<proteinExistence type="predicted"/>
<protein>
    <submittedName>
        <fullName evidence="1">Uncharacterized protein</fullName>
    </submittedName>
</protein>
<dbReference type="EMBL" id="DQ335244">
    <property type="protein sequence ID" value="ABD93662.1"/>
    <property type="molecule type" value="Genomic_DNA"/>
</dbReference>